<reference evidence="1" key="1">
    <citation type="journal article" date="2014" name="Front. Microbiol.">
        <title>High frequency of phylogenetically diverse reductive dehalogenase-homologous genes in deep subseafloor sedimentary metagenomes.</title>
        <authorList>
            <person name="Kawai M."/>
            <person name="Futagami T."/>
            <person name="Toyoda A."/>
            <person name="Takaki Y."/>
            <person name="Nishi S."/>
            <person name="Hori S."/>
            <person name="Arai W."/>
            <person name="Tsubouchi T."/>
            <person name="Morono Y."/>
            <person name="Uchiyama I."/>
            <person name="Ito T."/>
            <person name="Fujiyama A."/>
            <person name="Inagaki F."/>
            <person name="Takami H."/>
        </authorList>
    </citation>
    <scope>NUCLEOTIDE SEQUENCE</scope>
    <source>
        <strain evidence="1">Expedition CK06-06</strain>
    </source>
</reference>
<gene>
    <name evidence="1" type="ORF">S06H3_15215</name>
</gene>
<name>X1M1H8_9ZZZZ</name>
<evidence type="ECO:0000313" key="1">
    <source>
        <dbReference type="EMBL" id="GAI08500.1"/>
    </source>
</evidence>
<accession>X1M1H8</accession>
<feature type="non-terminal residue" evidence="1">
    <location>
        <position position="229"/>
    </location>
</feature>
<dbReference type="EMBL" id="BARV01007475">
    <property type="protein sequence ID" value="GAI08500.1"/>
    <property type="molecule type" value="Genomic_DNA"/>
</dbReference>
<comment type="caution">
    <text evidence="1">The sequence shown here is derived from an EMBL/GenBank/DDBJ whole genome shotgun (WGS) entry which is preliminary data.</text>
</comment>
<protein>
    <submittedName>
        <fullName evidence="1">Uncharacterized protein</fullName>
    </submittedName>
</protein>
<organism evidence="1">
    <name type="scientific">marine sediment metagenome</name>
    <dbReference type="NCBI Taxonomy" id="412755"/>
    <lineage>
        <taxon>unclassified sequences</taxon>
        <taxon>metagenomes</taxon>
        <taxon>ecological metagenomes</taxon>
    </lineage>
</organism>
<proteinExistence type="predicted"/>
<dbReference type="AlphaFoldDB" id="X1M1H8"/>
<sequence length="229" mass="26494">MQWEYLREDADMDRNSTYKIDLPENGYLSAIQFRISATGKSGAFAETLNWRISDFIDKIEIVGNGSTIIKSITGNVLQALQAFDTGITTLDYWQSYGAGTKRFNVMLLFGRHMFDMIYGLDLARWDSVELRITNSATSDHMDTDFAVSTLCYYWRGDFAGFTNYFKTEEWRKWTTVRNETKYLELPTENKIRRIVIQAYPNVDDNNVEKTNIFSIAQDIELSLKTGVLR</sequence>